<dbReference type="GO" id="GO:0016616">
    <property type="term" value="F:oxidoreductase activity, acting on the CH-OH group of donors, NAD or NADP as acceptor"/>
    <property type="evidence" value="ECO:0007669"/>
    <property type="project" value="TreeGrafter"/>
</dbReference>
<sequence length="343" mass="37719">MTRVLLTGGSGFIASHVLDLLLKRGYSVVTTVRSQDKADKIKASYQSNYDNGQLDFAIVQDIAQLGAFDQAVVSEPPFDVVVHTASPCHFNITDVKKDLLDPAMNGTVGILKSVKAHAPSVKHVVYTSSFSAIMNPGKGDWPGHAFSEADWNPITEEEAYKSPLNGYRGSKTFAERAAWEFMEKEKPNFTFATINPPVVVGPVIHSIDSLDKLNTSNQGVLKAASGKWKDVIQPTGVYLWVDVRDVAEAHIQAFEKPEAANKRFFTTAGVYSNKEIAAIIKKHFPELKDLATESTPGGDYPESSRDALYTYNNKRTVDILGLQYMELERSIVDTVKSFQGLGL</sequence>
<organism evidence="4 5">
    <name type="scientific">Aaosphaeria arxii CBS 175.79</name>
    <dbReference type="NCBI Taxonomy" id="1450172"/>
    <lineage>
        <taxon>Eukaryota</taxon>
        <taxon>Fungi</taxon>
        <taxon>Dikarya</taxon>
        <taxon>Ascomycota</taxon>
        <taxon>Pezizomycotina</taxon>
        <taxon>Dothideomycetes</taxon>
        <taxon>Pleosporomycetidae</taxon>
        <taxon>Pleosporales</taxon>
        <taxon>Pleosporales incertae sedis</taxon>
        <taxon>Aaosphaeria</taxon>
    </lineage>
</organism>
<evidence type="ECO:0000313" key="4">
    <source>
        <dbReference type="EMBL" id="KAF2016276.1"/>
    </source>
</evidence>
<dbReference type="AlphaFoldDB" id="A0A6A5XTN9"/>
<name>A0A6A5XTN9_9PLEO</name>
<protein>
    <submittedName>
        <fullName evidence="4">NAD(P)-binding protein</fullName>
    </submittedName>
</protein>
<dbReference type="Proteomes" id="UP000799778">
    <property type="component" value="Unassembled WGS sequence"/>
</dbReference>
<evidence type="ECO:0000313" key="5">
    <source>
        <dbReference type="Proteomes" id="UP000799778"/>
    </source>
</evidence>
<dbReference type="RefSeq" id="XP_033384615.1">
    <property type="nucleotide sequence ID" value="XM_033531054.1"/>
</dbReference>
<evidence type="ECO:0000256" key="2">
    <source>
        <dbReference type="ARBA" id="ARBA00023445"/>
    </source>
</evidence>
<dbReference type="InterPro" id="IPR036291">
    <property type="entry name" value="NAD(P)-bd_dom_sf"/>
</dbReference>
<dbReference type="InterPro" id="IPR001509">
    <property type="entry name" value="Epimerase_deHydtase"/>
</dbReference>
<dbReference type="EMBL" id="ML978069">
    <property type="protein sequence ID" value="KAF2016276.1"/>
    <property type="molecule type" value="Genomic_DNA"/>
</dbReference>
<reference evidence="4" key="1">
    <citation type="journal article" date="2020" name="Stud. Mycol.">
        <title>101 Dothideomycetes genomes: a test case for predicting lifestyles and emergence of pathogens.</title>
        <authorList>
            <person name="Haridas S."/>
            <person name="Albert R."/>
            <person name="Binder M."/>
            <person name="Bloem J."/>
            <person name="Labutti K."/>
            <person name="Salamov A."/>
            <person name="Andreopoulos B."/>
            <person name="Baker S."/>
            <person name="Barry K."/>
            <person name="Bills G."/>
            <person name="Bluhm B."/>
            <person name="Cannon C."/>
            <person name="Castanera R."/>
            <person name="Culley D."/>
            <person name="Daum C."/>
            <person name="Ezra D."/>
            <person name="Gonzalez J."/>
            <person name="Henrissat B."/>
            <person name="Kuo A."/>
            <person name="Liang C."/>
            <person name="Lipzen A."/>
            <person name="Lutzoni F."/>
            <person name="Magnuson J."/>
            <person name="Mondo S."/>
            <person name="Nolan M."/>
            <person name="Ohm R."/>
            <person name="Pangilinan J."/>
            <person name="Park H.-J."/>
            <person name="Ramirez L."/>
            <person name="Alfaro M."/>
            <person name="Sun H."/>
            <person name="Tritt A."/>
            <person name="Yoshinaga Y."/>
            <person name="Zwiers L.-H."/>
            <person name="Turgeon B."/>
            <person name="Goodwin S."/>
            <person name="Spatafora J."/>
            <person name="Crous P."/>
            <person name="Grigoriev I."/>
        </authorList>
    </citation>
    <scope>NUCLEOTIDE SEQUENCE</scope>
    <source>
        <strain evidence="4">CBS 175.79</strain>
    </source>
</reference>
<dbReference type="Gene3D" id="3.40.50.720">
    <property type="entry name" value="NAD(P)-binding Rossmann-like Domain"/>
    <property type="match status" value="1"/>
</dbReference>
<proteinExistence type="inferred from homology"/>
<dbReference type="InterPro" id="IPR050425">
    <property type="entry name" value="NAD(P)_dehydrat-like"/>
</dbReference>
<evidence type="ECO:0000256" key="1">
    <source>
        <dbReference type="ARBA" id="ARBA00023002"/>
    </source>
</evidence>
<dbReference type="PANTHER" id="PTHR10366">
    <property type="entry name" value="NAD DEPENDENT EPIMERASE/DEHYDRATASE"/>
    <property type="match status" value="1"/>
</dbReference>
<keyword evidence="5" id="KW-1185">Reference proteome</keyword>
<dbReference type="FunFam" id="3.40.50.720:FF:000191">
    <property type="entry name" value="Methylglyoxal reductase (NADPH-dependent)"/>
    <property type="match status" value="1"/>
</dbReference>
<evidence type="ECO:0000259" key="3">
    <source>
        <dbReference type="Pfam" id="PF01370"/>
    </source>
</evidence>
<dbReference type="SUPFAM" id="SSF51735">
    <property type="entry name" value="NAD(P)-binding Rossmann-fold domains"/>
    <property type="match status" value="1"/>
</dbReference>
<dbReference type="GeneID" id="54288451"/>
<accession>A0A6A5XTN9</accession>
<gene>
    <name evidence="4" type="ORF">BU24DRAFT_450826</name>
</gene>
<dbReference type="CDD" id="cd05227">
    <property type="entry name" value="AR_SDR_e"/>
    <property type="match status" value="1"/>
</dbReference>
<dbReference type="OrthoDB" id="2735536at2759"/>
<keyword evidence="1" id="KW-0560">Oxidoreductase</keyword>
<dbReference type="Pfam" id="PF01370">
    <property type="entry name" value="Epimerase"/>
    <property type="match status" value="1"/>
</dbReference>
<comment type="similarity">
    <text evidence="2">Belongs to the NAD(P)-dependent epimerase/dehydratase family. Dihydroflavonol-4-reductase subfamily.</text>
</comment>
<feature type="domain" description="NAD-dependent epimerase/dehydratase" evidence="3">
    <location>
        <begin position="4"/>
        <end position="261"/>
    </location>
</feature>
<dbReference type="PANTHER" id="PTHR10366:SF564">
    <property type="entry name" value="STEROL-4-ALPHA-CARBOXYLATE 3-DEHYDROGENASE, DECARBOXYLATING"/>
    <property type="match status" value="1"/>
</dbReference>